<sequence>MKLSEWAKKRGITYKTAWRWVKEGKMPVPFEITPSGTILVHEPEAPREGLVALYARVSSSDRKADLERQVVRLLEFANARGLSVGKTVKEVGSGLNGRRKELLKLLSDPNVTTIVVEHRDRLTPFGFEYIEAALRAQGRRILVVEEREVDDDPVPDMTEVLTSLAARLYGRRSARRRAKKALEALQREDP</sequence>
<dbReference type="Gene3D" id="3.40.50.1390">
    <property type="entry name" value="Resolvase, N-terminal catalytic domain"/>
    <property type="match status" value="1"/>
</dbReference>
<dbReference type="InterPro" id="IPR041718">
    <property type="entry name" value="IS607_transposase-like"/>
</dbReference>
<dbReference type="AlphaFoldDB" id="A0A2T5G6U3"/>
<feature type="domain" description="Resolvase/invertase-type recombinase catalytic" evidence="1">
    <location>
        <begin position="50"/>
        <end position="189"/>
    </location>
</feature>
<accession>A0A2T5G6U3</accession>
<dbReference type="FunFam" id="3.40.50.1390:FF:000002">
    <property type="entry name" value="ORF1 in transposon ISC1904"/>
    <property type="match status" value="1"/>
</dbReference>
<evidence type="ECO:0000313" key="2">
    <source>
        <dbReference type="EMBL" id="PTQ51889.1"/>
    </source>
</evidence>
<dbReference type="CDD" id="cd03769">
    <property type="entry name" value="SR_IS607_transposase_like"/>
    <property type="match status" value="1"/>
</dbReference>
<dbReference type="InterPro" id="IPR051491">
    <property type="entry name" value="Recombinase/Transposase-rel"/>
</dbReference>
<evidence type="ECO:0000313" key="3">
    <source>
        <dbReference type="Proteomes" id="UP000244180"/>
    </source>
</evidence>
<dbReference type="InterPro" id="IPR048046">
    <property type="entry name" value="Transpos_IS607"/>
</dbReference>
<protein>
    <recommendedName>
        <fullName evidence="1">Resolvase/invertase-type recombinase catalytic domain-containing protein</fullName>
    </recommendedName>
</protein>
<gene>
    <name evidence="2" type="ORF">HSCHL_1008</name>
</gene>
<dbReference type="EMBL" id="PEBV01000034">
    <property type="protein sequence ID" value="PTQ51889.1"/>
    <property type="molecule type" value="Genomic_DNA"/>
</dbReference>
<dbReference type="GO" id="GO:0003677">
    <property type="term" value="F:DNA binding"/>
    <property type="evidence" value="ECO:0007669"/>
    <property type="project" value="InterPro"/>
</dbReference>
<comment type="caution">
    <text evidence="2">The sequence shown here is derived from an EMBL/GenBank/DDBJ whole genome shotgun (WGS) entry which is preliminary data.</text>
</comment>
<dbReference type="InterPro" id="IPR036162">
    <property type="entry name" value="Resolvase-like_N_sf"/>
</dbReference>
<dbReference type="InterPro" id="IPR006119">
    <property type="entry name" value="Resolv_N"/>
</dbReference>
<evidence type="ECO:0000259" key="1">
    <source>
        <dbReference type="PROSITE" id="PS51736"/>
    </source>
</evidence>
<dbReference type="SUPFAM" id="SSF53041">
    <property type="entry name" value="Resolvase-like"/>
    <property type="match status" value="1"/>
</dbReference>
<dbReference type="NCBIfam" id="NF033518">
    <property type="entry name" value="transpos_IS607"/>
    <property type="match status" value="1"/>
</dbReference>
<proteinExistence type="predicted"/>
<dbReference type="GO" id="GO:0000150">
    <property type="term" value="F:DNA strand exchange activity"/>
    <property type="evidence" value="ECO:0007669"/>
    <property type="project" value="InterPro"/>
</dbReference>
<dbReference type="Pfam" id="PF00239">
    <property type="entry name" value="Resolvase"/>
    <property type="match status" value="1"/>
</dbReference>
<dbReference type="Gene3D" id="1.10.287.2170">
    <property type="match status" value="1"/>
</dbReference>
<dbReference type="RefSeq" id="WP_273000553.1">
    <property type="nucleotide sequence ID" value="NZ_PEBV01000034.1"/>
</dbReference>
<name>A0A2T5G6U3_HYDSH</name>
<dbReference type="PROSITE" id="PS51736">
    <property type="entry name" value="RECOMBINASES_3"/>
    <property type="match status" value="1"/>
</dbReference>
<reference evidence="2 3" key="1">
    <citation type="submission" date="2017-08" db="EMBL/GenBank/DDBJ databases">
        <title>Burning lignite coal seam in the remote Altai Mountains harbors a hydrogen-driven thermophilic microbial community.</title>
        <authorList>
            <person name="Kadnikov V.V."/>
            <person name="Mardanov A.V."/>
            <person name="Ivasenko D."/>
            <person name="Beletsky A.V."/>
            <person name="Karnachuk O.V."/>
            <person name="Ravin N.V."/>
        </authorList>
    </citation>
    <scope>NUCLEOTIDE SEQUENCE [LARGE SCALE GENOMIC DNA]</scope>
    <source>
        <strain evidence="2">AL33</strain>
    </source>
</reference>
<dbReference type="Proteomes" id="UP000244180">
    <property type="component" value="Unassembled WGS sequence"/>
</dbReference>
<organism evidence="2 3">
    <name type="scientific">Hydrogenibacillus schlegelii</name>
    <name type="common">Bacillus schlegelii</name>
    <dbReference type="NCBI Taxonomy" id="1484"/>
    <lineage>
        <taxon>Bacteria</taxon>
        <taxon>Bacillati</taxon>
        <taxon>Bacillota</taxon>
        <taxon>Bacilli</taxon>
        <taxon>Bacillales</taxon>
        <taxon>Bacillales Family X. Incertae Sedis</taxon>
        <taxon>Hydrogenibacillus</taxon>
    </lineage>
</organism>
<dbReference type="PANTHER" id="PTHR36172:SF1">
    <property type="entry name" value="RESOLVASE-RELATED"/>
    <property type="match status" value="1"/>
</dbReference>
<dbReference type="PANTHER" id="PTHR36172">
    <property type="match status" value="1"/>
</dbReference>
<dbReference type="SMART" id="SM00857">
    <property type="entry name" value="Resolvase"/>
    <property type="match status" value="1"/>
</dbReference>